<proteinExistence type="predicted"/>
<feature type="region of interest" description="Disordered" evidence="1">
    <location>
        <begin position="32"/>
        <end position="59"/>
    </location>
</feature>
<dbReference type="RefSeq" id="WP_021030693.1">
    <property type="nucleotide sequence ID" value="NZ_KI391954.1"/>
</dbReference>
<keyword evidence="2" id="KW-0732">Signal</keyword>
<dbReference type="InterPro" id="IPR003848">
    <property type="entry name" value="DUF218"/>
</dbReference>
<dbReference type="GO" id="GO:0000270">
    <property type="term" value="P:peptidoglycan metabolic process"/>
    <property type="evidence" value="ECO:0007669"/>
    <property type="project" value="TreeGrafter"/>
</dbReference>
<dbReference type="AlphaFoldDB" id="E5XMK2"/>
<feature type="chain" id="PRO_5003202841" description="DUF218 domain-containing protein" evidence="2">
    <location>
        <begin position="31"/>
        <end position="340"/>
    </location>
</feature>
<dbReference type="InterPro" id="IPR014729">
    <property type="entry name" value="Rossmann-like_a/b/a_fold"/>
</dbReference>
<dbReference type="eggNOG" id="COG1434">
    <property type="taxonomic scope" value="Bacteria"/>
</dbReference>
<evidence type="ECO:0000313" key="5">
    <source>
        <dbReference type="Proteomes" id="UP000004816"/>
    </source>
</evidence>
<dbReference type="GO" id="GO:0005886">
    <property type="term" value="C:plasma membrane"/>
    <property type="evidence" value="ECO:0007669"/>
    <property type="project" value="TreeGrafter"/>
</dbReference>
<accession>E5XMK2</accession>
<evidence type="ECO:0000259" key="3">
    <source>
        <dbReference type="Pfam" id="PF02698"/>
    </source>
</evidence>
<dbReference type="InterPro" id="IPR051599">
    <property type="entry name" value="Cell_Envelope_Assoc"/>
</dbReference>
<dbReference type="HOGENOM" id="CLU_816099_0_0_11"/>
<evidence type="ECO:0000256" key="2">
    <source>
        <dbReference type="SAM" id="SignalP"/>
    </source>
</evidence>
<dbReference type="PANTHER" id="PTHR30336:SF4">
    <property type="entry name" value="ENVELOPE BIOGENESIS FACTOR ELYC"/>
    <property type="match status" value="1"/>
</dbReference>
<reference evidence="4 5" key="1">
    <citation type="journal article" date="2011" name="Stand. Genomic Sci.">
        <title>High quality draft genome sequence of Segniliparus rugosus CDC 945(T)= (ATCC BAA-974(T)).</title>
        <authorList>
            <person name="Earl A.M."/>
            <person name="Desjardins C.A."/>
            <person name="Fitzgerald M.G."/>
            <person name="Arachchi H.M."/>
            <person name="Zeng Q."/>
            <person name="Mehta T."/>
            <person name="Griggs A."/>
            <person name="Birren B.W."/>
            <person name="Toney N.C."/>
            <person name="Carr J."/>
            <person name="Posey J."/>
            <person name="Butler W.R."/>
        </authorList>
    </citation>
    <scope>NUCLEOTIDE SEQUENCE [LARGE SCALE GENOMIC DNA]</scope>
    <source>
        <strain evidence="5">ATCC BAA-974 / DSM 45345 / CCUG 50838 / CIP 108380 / JCM 13579 / CDC 945</strain>
    </source>
</reference>
<dbReference type="STRING" id="679197.HMPREF9336_00722"/>
<dbReference type="Pfam" id="PF02698">
    <property type="entry name" value="DUF218"/>
    <property type="match status" value="1"/>
</dbReference>
<dbReference type="CDD" id="cd06259">
    <property type="entry name" value="YdcF-like"/>
    <property type="match status" value="1"/>
</dbReference>
<dbReference type="PANTHER" id="PTHR30336">
    <property type="entry name" value="INNER MEMBRANE PROTEIN, PROBABLE PERMEASE"/>
    <property type="match status" value="1"/>
</dbReference>
<dbReference type="EMBL" id="ACZI02000003">
    <property type="protein sequence ID" value="EFV14429.2"/>
    <property type="molecule type" value="Genomic_DNA"/>
</dbReference>
<sequence length="340" mass="35787">MASYGGRLSPLIACALALLPQFGAVGAALADPSRGVDPTCADVASEHRDDDDSDDEETASDCSSLQAQQVGATQSAGKLFADASAALRAHDVAQAVQDYRGVISVNPQDSVALMYLVGWSAFLGDEDDVERYKGQLEAVDPARGADVDRMLDAIRQQAGTQLTEEVPGPGELRGASTTIVALGAGLHPDGTMPQVLVDRLRKTLEVAQADPAAPIVVTGGKPQNGVTEADAMADWLVGQGVDPGRIHKEDHSASTVQNALNSAEILRSLRPAHLVIVTSANHVRRASALFELAAQPVLEPGFTLTSVASVDGPYDEEADPEDWELRAIYRDSFSVVRPGM</sequence>
<comment type="caution">
    <text evidence="4">The sequence shown here is derived from an EMBL/GenBank/DDBJ whole genome shotgun (WGS) entry which is preliminary data.</text>
</comment>
<protein>
    <recommendedName>
        <fullName evidence="3">DUF218 domain-containing protein</fullName>
    </recommendedName>
</protein>
<keyword evidence="5" id="KW-1185">Reference proteome</keyword>
<name>E5XMK2_SEGRC</name>
<evidence type="ECO:0000256" key="1">
    <source>
        <dbReference type="SAM" id="MobiDB-lite"/>
    </source>
</evidence>
<organism evidence="4 5">
    <name type="scientific">Segniliparus rugosus (strain ATCC BAA-974 / DSM 45345 / CCUG 50838 / CIP 108380 / JCM 13579 / CDC 945)</name>
    <dbReference type="NCBI Taxonomy" id="679197"/>
    <lineage>
        <taxon>Bacteria</taxon>
        <taxon>Bacillati</taxon>
        <taxon>Actinomycetota</taxon>
        <taxon>Actinomycetes</taxon>
        <taxon>Mycobacteriales</taxon>
        <taxon>Segniliparaceae</taxon>
        <taxon>Segniliparus</taxon>
    </lineage>
</organism>
<dbReference type="Gene3D" id="3.40.50.620">
    <property type="entry name" value="HUPs"/>
    <property type="match status" value="1"/>
</dbReference>
<dbReference type="OrthoDB" id="3289889at2"/>
<dbReference type="Proteomes" id="UP000004816">
    <property type="component" value="Unassembled WGS sequence"/>
</dbReference>
<evidence type="ECO:0000313" key="4">
    <source>
        <dbReference type="EMBL" id="EFV14429.2"/>
    </source>
</evidence>
<feature type="domain" description="DUF218" evidence="3">
    <location>
        <begin position="178"/>
        <end position="294"/>
    </location>
</feature>
<feature type="signal peptide" evidence="2">
    <location>
        <begin position="1"/>
        <end position="30"/>
    </location>
</feature>
<gene>
    <name evidence="4" type="ORF">HMPREF9336_00722</name>
</gene>
<dbReference type="GO" id="GO:0043164">
    <property type="term" value="P:Gram-negative-bacterium-type cell wall biogenesis"/>
    <property type="evidence" value="ECO:0007669"/>
    <property type="project" value="TreeGrafter"/>
</dbReference>